<protein>
    <submittedName>
        <fullName evidence="5">Glycosyl hydrolase</fullName>
    </submittedName>
</protein>
<feature type="region of interest" description="Disordered" evidence="2">
    <location>
        <begin position="35"/>
        <end position="59"/>
    </location>
</feature>
<dbReference type="Gene3D" id="2.130.10.10">
    <property type="entry name" value="YVTN repeat-like/Quinoprotein amine dehydrogenase"/>
    <property type="match status" value="5"/>
</dbReference>
<dbReference type="Pfam" id="PF15902">
    <property type="entry name" value="Sortilin-Vps10"/>
    <property type="match status" value="1"/>
</dbReference>
<accession>A0ABX8B9T1</accession>
<feature type="region of interest" description="Disordered" evidence="2">
    <location>
        <begin position="831"/>
        <end position="852"/>
    </location>
</feature>
<proteinExistence type="predicted"/>
<dbReference type="PANTHER" id="PTHR43739:SF5">
    <property type="entry name" value="EXO-ALPHA-SIALIDASE"/>
    <property type="match status" value="1"/>
</dbReference>
<dbReference type="InterPro" id="IPR031778">
    <property type="entry name" value="Sortilin_N"/>
</dbReference>
<dbReference type="CDD" id="cd15482">
    <property type="entry name" value="Sialidase_non-viral"/>
    <property type="match status" value="1"/>
</dbReference>
<dbReference type="PANTHER" id="PTHR43739">
    <property type="entry name" value="XYLOGLUCANASE (EUROFUNG)"/>
    <property type="match status" value="1"/>
</dbReference>
<evidence type="ECO:0000259" key="4">
    <source>
        <dbReference type="Pfam" id="PF15902"/>
    </source>
</evidence>
<dbReference type="RefSeq" id="WP_211428319.1">
    <property type="nucleotide sequence ID" value="NZ_CP072648.1"/>
</dbReference>
<dbReference type="InterPro" id="IPR052025">
    <property type="entry name" value="Xyloglucanase_GH74"/>
</dbReference>
<feature type="signal peptide" evidence="3">
    <location>
        <begin position="1"/>
        <end position="30"/>
    </location>
</feature>
<dbReference type="GO" id="GO:0016787">
    <property type="term" value="F:hydrolase activity"/>
    <property type="evidence" value="ECO:0007669"/>
    <property type="project" value="UniProtKB-KW"/>
</dbReference>
<organism evidence="5 6">
    <name type="scientific">Chloracidobacterium validum</name>
    <dbReference type="NCBI Taxonomy" id="2821543"/>
    <lineage>
        <taxon>Bacteria</taxon>
        <taxon>Pseudomonadati</taxon>
        <taxon>Acidobacteriota</taxon>
        <taxon>Terriglobia</taxon>
        <taxon>Terriglobales</taxon>
        <taxon>Acidobacteriaceae</taxon>
        <taxon>Chloracidobacterium</taxon>
    </lineage>
</organism>
<dbReference type="InterPro" id="IPR015943">
    <property type="entry name" value="WD40/YVTN_repeat-like_dom_sf"/>
</dbReference>
<feature type="domain" description="Sortilin N-terminal" evidence="4">
    <location>
        <begin position="159"/>
        <end position="285"/>
    </location>
</feature>
<name>A0ABX8B9T1_9BACT</name>
<keyword evidence="3" id="KW-0732">Signal</keyword>
<feature type="compositionally biased region" description="Basic and acidic residues" evidence="2">
    <location>
        <begin position="836"/>
        <end position="852"/>
    </location>
</feature>
<evidence type="ECO:0000256" key="3">
    <source>
        <dbReference type="SAM" id="SignalP"/>
    </source>
</evidence>
<dbReference type="SUPFAM" id="SSF110296">
    <property type="entry name" value="Oligoxyloglucan reducing end-specific cellobiohydrolase"/>
    <property type="match status" value="1"/>
</dbReference>
<sequence>MPRTTCCLWLARCFAAALVLIPFFDGVALAQSRRQPANRQQAEPKPSESSASAAKKDAPSLSEATFAGLKFRSLGPSIASGRIAAIAVDGRNRRRYFVGVASGGVWKTTNAGVAWTPVFDDQPSFSIGAVAMDPKHPFRIWVGTGENNSQRSVAYGDGLYRSDDDGRTWRNVGLKESEHIARILIDPRDSETVYVAAQGPLWRSGGDRGLYKTTDGGQSWQRILDISPDTGVTEVVMDPRNPEVMLAAAYQRRRHVWTLIDGGPESAIYKTTDGGKTWRKVTNGLPAVHLGRIGLAISPANPDVVYASVEAADGKGGVFRSLDGGETWERRNPFDQTAMYFSTIVADPRDVDRVYVLNVFLMVSNDGGKTLSPMPGMRHVHVDHHVLWIDPADPDYYLVGCDGGVYESFDRGQSWQFKANLPVTQFYDVTVDNSEPFYFVYGGTQDNNTLGGPSRTRNAHGITNADWFVTVGGDGFHVRVDPTDPNTVYCEYQYGNLFRFDRRTGERVGIQPKIGKDEPPLRWNWDSPFIISPHNHKRLYFAANRLFRSDDRGDSWRAVSGDLTRQLDRDKLPVFGQVWGPDAVAKHASTSFYGNITTIAESPKRENVLFVGTDDGLVHISEDGGKNWRTVEKFPGVPEQTFVSRVTPSQHDADVVYVAFDNHKNADFKPYLLKSSDLGRTWTPCVGNLPERGSVKCIVEDPVNPNLLFVGTEFGLFFTPNGGGQWLRLKGGLPTIAVRDIAIQTREHDLVIATFGRGFYVLDDYRALRMATEAMLQQPAQTFPVRDAHLYVEAEPFGGGKRGFQGDALYVADNPPFGAVLTYYLKESPKTKKQRRQEAEKKGAAPYPTRDDLRAEAEEEAPETFAVVLDDKGGVVRRVTAPHATGFNRVAWDLRAPAPQLPPPSRDEDNPFARRPAGWFVPPGTYTMTLYQRVDGVTTQLGTPQSFQVRFLDERAAEDVRAFEDFHRRLLTAQRTMHGALETAQELQTRLNAVKRAIVEAPAADLKLLDETSAMTRRMNALMVRLRGDRALQARNENTPPGLAERLAEVVSERSSTLARPTQTHEAQYAIVVEGLRQALDDLRGIAADLERIEKTLDSLGAPHTPGRFPAWPDR</sequence>
<evidence type="ECO:0000256" key="1">
    <source>
        <dbReference type="ARBA" id="ARBA00022737"/>
    </source>
</evidence>
<dbReference type="InterPro" id="IPR036278">
    <property type="entry name" value="Sialidase_sf"/>
</dbReference>
<dbReference type="Proteomes" id="UP000676506">
    <property type="component" value="Chromosome 1"/>
</dbReference>
<dbReference type="SUPFAM" id="SSF50939">
    <property type="entry name" value="Sialidases"/>
    <property type="match status" value="1"/>
</dbReference>
<keyword evidence="5" id="KW-0378">Hydrolase</keyword>
<feature type="compositionally biased region" description="Low complexity" evidence="2">
    <location>
        <begin position="43"/>
        <end position="53"/>
    </location>
</feature>
<evidence type="ECO:0000313" key="5">
    <source>
        <dbReference type="EMBL" id="QUW02429.1"/>
    </source>
</evidence>
<evidence type="ECO:0000256" key="2">
    <source>
        <dbReference type="SAM" id="MobiDB-lite"/>
    </source>
</evidence>
<dbReference type="EMBL" id="CP072648">
    <property type="protein sequence ID" value="QUW02429.1"/>
    <property type="molecule type" value="Genomic_DNA"/>
</dbReference>
<gene>
    <name evidence="5" type="ORF">J8C06_08705</name>
</gene>
<feature type="chain" id="PRO_5047034809" evidence="3">
    <location>
        <begin position="31"/>
        <end position="1115"/>
    </location>
</feature>
<reference evidence="5 6" key="1">
    <citation type="submission" date="2021-03" db="EMBL/GenBank/DDBJ databases">
        <title>Genomic and phenotypic characterization of Chloracidobacterium isolates provides evidence for multiple species.</title>
        <authorList>
            <person name="Saini M.K."/>
            <person name="Costas A.M.G."/>
            <person name="Tank M."/>
            <person name="Bryant D.A."/>
        </authorList>
    </citation>
    <scope>NUCLEOTIDE SEQUENCE [LARGE SCALE GENOMIC DNA]</scope>
    <source>
        <strain evidence="5 6">BV2-C</strain>
    </source>
</reference>
<evidence type="ECO:0000313" key="6">
    <source>
        <dbReference type="Proteomes" id="UP000676506"/>
    </source>
</evidence>
<keyword evidence="1" id="KW-0677">Repeat</keyword>
<keyword evidence="6" id="KW-1185">Reference proteome</keyword>